<feature type="transmembrane region" description="Helical" evidence="7">
    <location>
        <begin position="247"/>
        <end position="267"/>
    </location>
</feature>
<dbReference type="Pfam" id="PF07690">
    <property type="entry name" value="MFS_1"/>
    <property type="match status" value="1"/>
</dbReference>
<dbReference type="InterPro" id="IPR050189">
    <property type="entry name" value="MFS_Efflux_Transporters"/>
</dbReference>
<dbReference type="InterPro" id="IPR011701">
    <property type="entry name" value="MFS"/>
</dbReference>
<dbReference type="PANTHER" id="PTHR43124:SF3">
    <property type="entry name" value="CHLORAMPHENICOL EFFLUX PUMP RV0191"/>
    <property type="match status" value="1"/>
</dbReference>
<dbReference type="Gene3D" id="1.20.1250.20">
    <property type="entry name" value="MFS general substrate transporter like domains"/>
    <property type="match status" value="1"/>
</dbReference>
<feature type="region of interest" description="Disordered" evidence="6">
    <location>
        <begin position="393"/>
        <end position="444"/>
    </location>
</feature>
<keyword evidence="10" id="KW-1185">Reference proteome</keyword>
<feature type="transmembrane region" description="Helical" evidence="7">
    <location>
        <begin position="83"/>
        <end position="101"/>
    </location>
</feature>
<keyword evidence="5 7" id="KW-0472">Membrane</keyword>
<feature type="domain" description="Major facilitator superfamily (MFS) profile" evidence="8">
    <location>
        <begin position="17"/>
        <end position="398"/>
    </location>
</feature>
<keyword evidence="3 7" id="KW-0812">Transmembrane</keyword>
<dbReference type="AlphaFoldDB" id="A0A919EEM6"/>
<dbReference type="GO" id="GO:0022857">
    <property type="term" value="F:transmembrane transporter activity"/>
    <property type="evidence" value="ECO:0007669"/>
    <property type="project" value="InterPro"/>
</dbReference>
<dbReference type="PANTHER" id="PTHR43124">
    <property type="entry name" value="PURINE EFFLUX PUMP PBUE"/>
    <property type="match status" value="1"/>
</dbReference>
<feature type="transmembrane region" description="Helical" evidence="7">
    <location>
        <begin position="171"/>
        <end position="196"/>
    </location>
</feature>
<dbReference type="GO" id="GO:0005886">
    <property type="term" value="C:plasma membrane"/>
    <property type="evidence" value="ECO:0007669"/>
    <property type="project" value="UniProtKB-SubCell"/>
</dbReference>
<evidence type="ECO:0000313" key="10">
    <source>
        <dbReference type="Proteomes" id="UP000638313"/>
    </source>
</evidence>
<evidence type="ECO:0000259" key="8">
    <source>
        <dbReference type="PROSITE" id="PS50850"/>
    </source>
</evidence>
<feature type="compositionally biased region" description="Basic and acidic residues" evidence="6">
    <location>
        <begin position="393"/>
        <end position="403"/>
    </location>
</feature>
<sequence>MERTPLPPEHGGRLPLPVFALAAATFCVVTAEMLPVGLLTPLSAGLGVSDGTMGLAVTLPGLTAALAAPLLPVAVRHADRRRVLCGLMLLLALAGLAPAVLPSFGVLMAARLVVGVCIGGVWAVAAGLGARLVPGPAAGRATAVVFSGIAVASVAGVPAGTLLGELAGWRWTFAAAGALALVVAGLLAAALPALPADEAVRLRTLAGTLRVPRIRSGLLVVAALVTGHFAAYTYVRPVLREAGGIGAGAVGAVLLLYGLAGVAGTFAGGAAAARAPRRTLLVLSTAIGATVLALTPLEGRPLPAIALLAVWGLAYGGVSVSAQSWLTAAAPKGRGEAVSALFAGVFNAAIAAGALGGGRAVDAFGVRGPLWCGGALAMLATVVLVAGRLAGRRMEKEDTERTGRNAPWSTSASNAAHRCPSTPPGTASRAGNGTPRTYPSRPSP</sequence>
<dbReference type="PROSITE" id="PS50850">
    <property type="entry name" value="MFS"/>
    <property type="match status" value="1"/>
</dbReference>
<dbReference type="Proteomes" id="UP000638313">
    <property type="component" value="Unassembled WGS sequence"/>
</dbReference>
<evidence type="ECO:0000256" key="3">
    <source>
        <dbReference type="ARBA" id="ARBA00022692"/>
    </source>
</evidence>
<keyword evidence="2" id="KW-1003">Cell membrane</keyword>
<feature type="transmembrane region" description="Helical" evidence="7">
    <location>
        <begin position="338"/>
        <end position="356"/>
    </location>
</feature>
<proteinExistence type="predicted"/>
<gene>
    <name evidence="9" type="ORF">GCM10010218_40700</name>
</gene>
<evidence type="ECO:0000256" key="7">
    <source>
        <dbReference type="SAM" id="Phobius"/>
    </source>
</evidence>
<feature type="transmembrane region" description="Helical" evidence="7">
    <location>
        <begin position="303"/>
        <end position="326"/>
    </location>
</feature>
<feature type="transmembrane region" description="Helical" evidence="7">
    <location>
        <begin position="368"/>
        <end position="391"/>
    </location>
</feature>
<dbReference type="RefSeq" id="WP_190131078.1">
    <property type="nucleotide sequence ID" value="NZ_BNBD01000008.1"/>
</dbReference>
<feature type="transmembrane region" description="Helical" evidence="7">
    <location>
        <begin position="217"/>
        <end position="235"/>
    </location>
</feature>
<reference evidence="9" key="1">
    <citation type="journal article" date="2014" name="Int. J. Syst. Evol. Microbiol.">
        <title>Complete genome sequence of Corynebacterium casei LMG S-19264T (=DSM 44701T), isolated from a smear-ripened cheese.</title>
        <authorList>
            <consortium name="US DOE Joint Genome Institute (JGI-PGF)"/>
            <person name="Walter F."/>
            <person name="Albersmeier A."/>
            <person name="Kalinowski J."/>
            <person name="Ruckert C."/>
        </authorList>
    </citation>
    <scope>NUCLEOTIDE SEQUENCE</scope>
    <source>
        <strain evidence="9">JCM 4059</strain>
    </source>
</reference>
<reference evidence="9" key="2">
    <citation type="submission" date="2020-09" db="EMBL/GenBank/DDBJ databases">
        <authorList>
            <person name="Sun Q."/>
            <person name="Ohkuma M."/>
        </authorList>
    </citation>
    <scope>NUCLEOTIDE SEQUENCE</scope>
    <source>
        <strain evidence="9">JCM 4059</strain>
    </source>
</reference>
<evidence type="ECO:0000256" key="1">
    <source>
        <dbReference type="ARBA" id="ARBA00004651"/>
    </source>
</evidence>
<dbReference type="InterPro" id="IPR020846">
    <property type="entry name" value="MFS_dom"/>
</dbReference>
<organism evidence="9 10">
    <name type="scientific">Streptomyces mashuensis</name>
    <dbReference type="NCBI Taxonomy" id="33904"/>
    <lineage>
        <taxon>Bacteria</taxon>
        <taxon>Bacillati</taxon>
        <taxon>Actinomycetota</taxon>
        <taxon>Actinomycetes</taxon>
        <taxon>Kitasatosporales</taxon>
        <taxon>Streptomycetaceae</taxon>
        <taxon>Streptomyces</taxon>
    </lineage>
</organism>
<accession>A0A919EEM6</accession>
<evidence type="ECO:0000256" key="2">
    <source>
        <dbReference type="ARBA" id="ARBA00022475"/>
    </source>
</evidence>
<comment type="subcellular location">
    <subcellularLocation>
        <location evidence="1">Cell membrane</location>
        <topology evidence="1">Multi-pass membrane protein</topology>
    </subcellularLocation>
</comment>
<dbReference type="CDD" id="cd17324">
    <property type="entry name" value="MFS_NepI_like"/>
    <property type="match status" value="1"/>
</dbReference>
<protein>
    <submittedName>
        <fullName evidence="9">MFS transporter</fullName>
    </submittedName>
</protein>
<name>A0A919EEM6_9ACTN</name>
<dbReference type="InterPro" id="IPR036259">
    <property type="entry name" value="MFS_trans_sf"/>
</dbReference>
<feature type="transmembrane region" description="Helical" evidence="7">
    <location>
        <begin position="51"/>
        <end position="71"/>
    </location>
</feature>
<keyword evidence="4 7" id="KW-1133">Transmembrane helix</keyword>
<feature type="transmembrane region" description="Helical" evidence="7">
    <location>
        <begin position="279"/>
        <end position="297"/>
    </location>
</feature>
<feature type="transmembrane region" description="Helical" evidence="7">
    <location>
        <begin position="107"/>
        <end position="129"/>
    </location>
</feature>
<comment type="caution">
    <text evidence="9">The sequence shown here is derived from an EMBL/GenBank/DDBJ whole genome shotgun (WGS) entry which is preliminary data.</text>
</comment>
<feature type="transmembrane region" description="Helical" evidence="7">
    <location>
        <begin position="141"/>
        <end position="159"/>
    </location>
</feature>
<evidence type="ECO:0000256" key="5">
    <source>
        <dbReference type="ARBA" id="ARBA00023136"/>
    </source>
</evidence>
<dbReference type="SUPFAM" id="SSF103473">
    <property type="entry name" value="MFS general substrate transporter"/>
    <property type="match status" value="1"/>
</dbReference>
<evidence type="ECO:0000256" key="4">
    <source>
        <dbReference type="ARBA" id="ARBA00022989"/>
    </source>
</evidence>
<dbReference type="EMBL" id="BNBD01000008">
    <property type="protein sequence ID" value="GHF55158.1"/>
    <property type="molecule type" value="Genomic_DNA"/>
</dbReference>
<feature type="transmembrane region" description="Helical" evidence="7">
    <location>
        <begin position="12"/>
        <end position="31"/>
    </location>
</feature>
<evidence type="ECO:0000313" key="9">
    <source>
        <dbReference type="EMBL" id="GHF55158.1"/>
    </source>
</evidence>
<evidence type="ECO:0000256" key="6">
    <source>
        <dbReference type="SAM" id="MobiDB-lite"/>
    </source>
</evidence>